<evidence type="ECO:0000313" key="2">
    <source>
        <dbReference type="EMBL" id="MEQ2591783.1"/>
    </source>
</evidence>
<accession>A0ABV1I6E5</accession>
<feature type="domain" description="CRISPR-associated protein CXXC-CXXC" evidence="1">
    <location>
        <begin position="219"/>
        <end position="281"/>
    </location>
</feature>
<keyword evidence="3" id="KW-1185">Reference proteome</keyword>
<dbReference type="EMBL" id="JBBNGJ010000001">
    <property type="protein sequence ID" value="MEQ2591783.1"/>
    <property type="molecule type" value="Genomic_DNA"/>
</dbReference>
<dbReference type="Pfam" id="PF09706">
    <property type="entry name" value="Cas_CXXC_CXXC"/>
    <property type="match status" value="1"/>
</dbReference>
<evidence type="ECO:0000259" key="1">
    <source>
        <dbReference type="Pfam" id="PF09706"/>
    </source>
</evidence>
<sequence>MDRIVINLGDFLKNAGIVGLNYILEDVICAEKDKDYGYTPDRQAIWLSRDFALDCDWTDVYFKAFTKYYRKHSVYQSVIDEINSILAVIQKDNFKLKDMKNKLKFINDKLLSNSYKSGFVSVKDHLDVIQPYEDLQAQKLKDTMDIQEVNRRLEELLIFLKQPICEETFVMKGALYNYINRFWGGKCFLNSKNKEKNMREVFEADFAVPLREYIKKSHDKEKDICIDCGNLISGKEKVSIAFMKDMADDLSRKRSAFWNCKVDAFLCPVCAYIYALAPLGFLIIGRRYVFVNINSDIDNLLAANNKYGHESIESQKDTEKEERYSSWIARTINIMLGIKTEGLSNIQVITRGINDTDTYTFDVISKDVLSILKDKGIKSSIDSLSKHPDVKRGSDYINVHESVILNILRYRSQYDLLNILLKIAIETNGVVYTAANVYDVQLRTNVHNIDTDKKKGGIIMNRYSVRDRGYELRKALLLAKGATDDSCIRGTVYQLLNALSVGNANKFMEIVLRVYCSTKLQVPNEFVECLGDQSRFKEYGYAFLLGLQGSHYEKKEEITNE</sequence>
<dbReference type="Proteomes" id="UP001494672">
    <property type="component" value="Unassembled WGS sequence"/>
</dbReference>
<proteinExistence type="predicted"/>
<evidence type="ECO:0000313" key="3">
    <source>
        <dbReference type="Proteomes" id="UP001494672"/>
    </source>
</evidence>
<name>A0ABV1I6E5_9FIRM</name>
<protein>
    <submittedName>
        <fullName evidence="2">Cas8a1 family CRISPR/Cas system-associated protein</fullName>
    </submittedName>
</protein>
<dbReference type="RefSeq" id="WP_349092745.1">
    <property type="nucleotide sequence ID" value="NZ_JBBNGJ010000001.1"/>
</dbReference>
<comment type="caution">
    <text evidence="2">The sequence shown here is derived from an EMBL/GenBank/DDBJ whole genome shotgun (WGS) entry which is preliminary data.</text>
</comment>
<dbReference type="InterPro" id="IPR019121">
    <property type="entry name" value="CRISPR-assoc_CXXC-CXXC_dom"/>
</dbReference>
<reference evidence="2 3" key="1">
    <citation type="submission" date="2024-04" db="EMBL/GenBank/DDBJ databases">
        <title>Human intestinal bacterial collection.</title>
        <authorList>
            <person name="Pauvert C."/>
            <person name="Hitch T.C.A."/>
            <person name="Clavel T."/>
        </authorList>
    </citation>
    <scope>NUCLEOTIDE SEQUENCE [LARGE SCALE GENOMIC DNA]</scope>
    <source>
        <strain evidence="2 3">CLA-AA-H181</strain>
    </source>
</reference>
<gene>
    <name evidence="2" type="ORF">AAAU18_02495</name>
</gene>
<organism evidence="2 3">
    <name type="scientific">Coprococcus aceti</name>
    <dbReference type="NCBI Taxonomy" id="2981786"/>
    <lineage>
        <taxon>Bacteria</taxon>
        <taxon>Bacillati</taxon>
        <taxon>Bacillota</taxon>
        <taxon>Clostridia</taxon>
        <taxon>Lachnospirales</taxon>
        <taxon>Lachnospiraceae</taxon>
        <taxon>Coprococcus</taxon>
    </lineage>
</organism>